<feature type="binding site" evidence="10">
    <location>
        <position position="366"/>
    </location>
    <ligand>
        <name>thiamine diphosphate</name>
        <dbReference type="ChEBI" id="CHEBI:58937"/>
    </ligand>
</feature>
<dbReference type="InterPro" id="IPR009014">
    <property type="entry name" value="Transketo_C/PFOR_II"/>
</dbReference>
<gene>
    <name evidence="12" type="primary">dxs_1</name>
    <name evidence="10" type="synonym">dxs</name>
    <name evidence="12" type="ORF">SIID45300_00691</name>
</gene>
<evidence type="ECO:0000256" key="4">
    <source>
        <dbReference type="ARBA" id="ARBA00022679"/>
    </source>
</evidence>
<reference evidence="12 13" key="1">
    <citation type="submission" date="2024-09" db="EMBL/GenBank/DDBJ databases">
        <title>Draft genome sequence of Candidatus Magnetaquicoccaceae bacterium FCR-1.</title>
        <authorList>
            <person name="Shimoshige H."/>
            <person name="Shimamura S."/>
            <person name="Taoka A."/>
            <person name="Kobayashi H."/>
            <person name="Maekawa T."/>
        </authorList>
    </citation>
    <scope>NUCLEOTIDE SEQUENCE [LARGE SCALE GENOMIC DNA]</scope>
    <source>
        <strain evidence="12 13">FCR-1</strain>
    </source>
</reference>
<dbReference type="InterPro" id="IPR005475">
    <property type="entry name" value="Transketolase-like_Pyr-bd"/>
</dbReference>
<feature type="binding site" evidence="10">
    <location>
        <position position="177"/>
    </location>
    <ligand>
        <name>thiamine diphosphate</name>
        <dbReference type="ChEBI" id="CHEBI:58937"/>
    </ligand>
</feature>
<dbReference type="InterPro" id="IPR049557">
    <property type="entry name" value="Transketolase_CS"/>
</dbReference>
<comment type="caution">
    <text evidence="12">The sequence shown here is derived from an EMBL/GenBank/DDBJ whole genome shotgun (WGS) entry which is preliminary data.</text>
</comment>
<dbReference type="RefSeq" id="WP_420904095.1">
    <property type="nucleotide sequence ID" value="NZ_BAAFGK010000002.1"/>
</dbReference>
<keyword evidence="5 10" id="KW-0479">Metal-binding</keyword>
<name>A0ABQ0C682_9PROT</name>
<dbReference type="InterPro" id="IPR020826">
    <property type="entry name" value="Transketolase_BS"/>
</dbReference>
<dbReference type="Gene3D" id="3.40.50.970">
    <property type="match status" value="2"/>
</dbReference>
<evidence type="ECO:0000313" key="12">
    <source>
        <dbReference type="EMBL" id="GAB0056385.1"/>
    </source>
</evidence>
<evidence type="ECO:0000259" key="11">
    <source>
        <dbReference type="SMART" id="SM00861"/>
    </source>
</evidence>
<dbReference type="EC" id="2.2.1.7" evidence="10"/>
<accession>A0ABQ0C682</accession>
<dbReference type="CDD" id="cd02007">
    <property type="entry name" value="TPP_DXS"/>
    <property type="match status" value="1"/>
</dbReference>
<sequence length="622" mass="67520">MHPLLKTIHEPHQLRALPESSLRQLADELREFTIDTVAKTGGHLGASLGVVELTVALHYVFDTPEDRLIWDVGHQSYPHKILTGRRERMATLRQRHGLSGFTNRSESPYDPFGAGHSSTSISAALGMAMASRRQGSDRHAIAVIGDGAMTAGMVFEALNNAGDHQKQVNLIVILNDNEMSISANVGAFSAYLSRIMSGRTYTRLKGGTGRMLGRISPPLLDAARKAEEHVKGLLTPGTLFEELGFDYFGPIDGHDFNQLLPTLRNVRELPGPILVHVVTKKGKGFMPAEKNPCTYHGVNPFDRRQGVTPARDVTPSYTQVFAETLVELGRADPRIMAITAAMPEGTGLNEFNEQFPDRCFDVGIAEQHAVTFAAGLACEGYIPVVAIYSTFLQRAYDQLIHDVVLQKLPVVFALDRAGIVGADGPTHAGAYDLTFLRAIPDLVVMAPADENELRHMLATAVAHGGPVALRYPRGSALNLPRESPRKLTVGEGRILREGREIALVALGQPVHVALRVAEKLAEDGIDVGVYDARFAKPLDEALLRQAAQAGLLLTLEENTLCGGFGAAVLEFLARDGLLDAGIKVRNIGLPDRFIPHGTQAELRAELELDAAGVLHTIHLLRM</sequence>
<evidence type="ECO:0000256" key="8">
    <source>
        <dbReference type="ARBA" id="ARBA00023052"/>
    </source>
</evidence>
<protein>
    <recommendedName>
        <fullName evidence="10">1-deoxy-D-xylulose-5-phosphate synthase</fullName>
        <ecNumber evidence="10">2.2.1.7</ecNumber>
    </recommendedName>
    <alternativeName>
        <fullName evidence="10">1-deoxyxylulose-5-phosphate synthase</fullName>
        <shortName evidence="10">DXP synthase</shortName>
        <shortName evidence="10">DXPS</shortName>
    </alternativeName>
</protein>
<evidence type="ECO:0000256" key="9">
    <source>
        <dbReference type="ARBA" id="ARBA00023229"/>
    </source>
</evidence>
<comment type="subunit">
    <text evidence="3 10">Homodimer.</text>
</comment>
<dbReference type="Pfam" id="PF02779">
    <property type="entry name" value="Transket_pyr"/>
    <property type="match status" value="1"/>
</dbReference>
<keyword evidence="4 10" id="KW-0808">Transferase</keyword>
<feature type="binding site" evidence="10">
    <location>
        <position position="177"/>
    </location>
    <ligand>
        <name>Mg(2+)</name>
        <dbReference type="ChEBI" id="CHEBI:18420"/>
    </ligand>
</feature>
<dbReference type="PANTHER" id="PTHR43322">
    <property type="entry name" value="1-D-DEOXYXYLULOSE 5-PHOSPHATE SYNTHASE-RELATED"/>
    <property type="match status" value="1"/>
</dbReference>
<dbReference type="InterPro" id="IPR005477">
    <property type="entry name" value="Dxylulose-5-P_synthase"/>
</dbReference>
<keyword evidence="9 10" id="KW-0414">Isoprene biosynthesis</keyword>
<keyword evidence="6 10" id="KW-0460">Magnesium</keyword>
<dbReference type="Proteomes" id="UP001628193">
    <property type="component" value="Unassembled WGS sequence"/>
</dbReference>
<organism evidence="12 13">
    <name type="scientific">Candidatus Magnetaquiglobus chichijimensis</name>
    <dbReference type="NCBI Taxonomy" id="3141448"/>
    <lineage>
        <taxon>Bacteria</taxon>
        <taxon>Pseudomonadati</taxon>
        <taxon>Pseudomonadota</taxon>
        <taxon>Magnetococcia</taxon>
        <taxon>Magnetococcales</taxon>
        <taxon>Candidatus Magnetaquicoccaceae</taxon>
        <taxon>Candidatus Magnetaquiglobus</taxon>
    </lineage>
</organism>
<keyword evidence="13" id="KW-1185">Reference proteome</keyword>
<feature type="binding site" evidence="10">
    <location>
        <position position="74"/>
    </location>
    <ligand>
        <name>thiamine diphosphate</name>
        <dbReference type="ChEBI" id="CHEBI:58937"/>
    </ligand>
</feature>
<comment type="cofactor">
    <cofactor evidence="10">
        <name>Mg(2+)</name>
        <dbReference type="ChEBI" id="CHEBI:18420"/>
    </cofactor>
    <text evidence="10">Binds 1 Mg(2+) ion per subunit.</text>
</comment>
<evidence type="ECO:0000256" key="3">
    <source>
        <dbReference type="ARBA" id="ARBA00011738"/>
    </source>
</evidence>
<dbReference type="HAMAP" id="MF_00315">
    <property type="entry name" value="DXP_synth"/>
    <property type="match status" value="1"/>
</dbReference>
<dbReference type="SMART" id="SM00861">
    <property type="entry name" value="Transket_pyr"/>
    <property type="match status" value="1"/>
</dbReference>
<comment type="pathway">
    <text evidence="1 10">Metabolic intermediate biosynthesis; 1-deoxy-D-xylulose 5-phosphate biosynthesis; 1-deoxy-D-xylulose 5-phosphate from D-glyceraldehyde 3-phosphate and pyruvate: step 1/1.</text>
</comment>
<dbReference type="CDD" id="cd07033">
    <property type="entry name" value="TPP_PYR_DXS_TK_like"/>
    <property type="match status" value="1"/>
</dbReference>
<feature type="binding site" evidence="10">
    <location>
        <begin position="115"/>
        <end position="117"/>
    </location>
    <ligand>
        <name>thiamine diphosphate</name>
        <dbReference type="ChEBI" id="CHEBI:58937"/>
    </ligand>
</feature>
<keyword evidence="7 10" id="KW-0784">Thiamine biosynthesis</keyword>
<comment type="function">
    <text evidence="10">Catalyzes the acyloin condensation reaction between C atoms 2 and 3 of pyruvate and glyceraldehyde 3-phosphate to yield 1-deoxy-D-xylulose-5-phosphate (DXP).</text>
</comment>
<dbReference type="InterPro" id="IPR029061">
    <property type="entry name" value="THDP-binding"/>
</dbReference>
<evidence type="ECO:0000256" key="2">
    <source>
        <dbReference type="ARBA" id="ARBA00011081"/>
    </source>
</evidence>
<dbReference type="EMBL" id="BAAFGK010000002">
    <property type="protein sequence ID" value="GAB0056385.1"/>
    <property type="molecule type" value="Genomic_DNA"/>
</dbReference>
<evidence type="ECO:0000256" key="6">
    <source>
        <dbReference type="ARBA" id="ARBA00022842"/>
    </source>
</evidence>
<feature type="domain" description="Transketolase-like pyrimidine-binding" evidence="11">
    <location>
        <begin position="315"/>
        <end position="479"/>
    </location>
</feature>
<dbReference type="Pfam" id="PF13292">
    <property type="entry name" value="DXP_synthase_N"/>
    <property type="match status" value="1"/>
</dbReference>
<comment type="catalytic activity">
    <reaction evidence="10">
        <text>D-glyceraldehyde 3-phosphate + pyruvate + H(+) = 1-deoxy-D-xylulose 5-phosphate + CO2</text>
        <dbReference type="Rhea" id="RHEA:12605"/>
        <dbReference type="ChEBI" id="CHEBI:15361"/>
        <dbReference type="ChEBI" id="CHEBI:15378"/>
        <dbReference type="ChEBI" id="CHEBI:16526"/>
        <dbReference type="ChEBI" id="CHEBI:57792"/>
        <dbReference type="ChEBI" id="CHEBI:59776"/>
        <dbReference type="EC" id="2.2.1.7"/>
    </reaction>
</comment>
<dbReference type="PROSITE" id="PS00802">
    <property type="entry name" value="TRANSKETOLASE_2"/>
    <property type="match status" value="1"/>
</dbReference>
<dbReference type="NCBIfam" id="TIGR00204">
    <property type="entry name" value="dxs"/>
    <property type="match status" value="1"/>
</dbReference>
<evidence type="ECO:0000256" key="1">
    <source>
        <dbReference type="ARBA" id="ARBA00004980"/>
    </source>
</evidence>
<dbReference type="SUPFAM" id="SSF52922">
    <property type="entry name" value="TK C-terminal domain-like"/>
    <property type="match status" value="1"/>
</dbReference>
<dbReference type="Pfam" id="PF02780">
    <property type="entry name" value="Transketolase_C"/>
    <property type="match status" value="1"/>
</dbReference>
<evidence type="ECO:0000256" key="5">
    <source>
        <dbReference type="ARBA" id="ARBA00022723"/>
    </source>
</evidence>
<feature type="binding site" evidence="10">
    <location>
        <position position="146"/>
    </location>
    <ligand>
        <name>Mg(2+)</name>
        <dbReference type="ChEBI" id="CHEBI:18420"/>
    </ligand>
</feature>
<dbReference type="InterPro" id="IPR033248">
    <property type="entry name" value="Transketolase_C"/>
</dbReference>
<feature type="binding site" evidence="10">
    <location>
        <position position="285"/>
    </location>
    <ligand>
        <name>thiamine diphosphate</name>
        <dbReference type="ChEBI" id="CHEBI:58937"/>
    </ligand>
</feature>
<keyword evidence="8 10" id="KW-0786">Thiamine pyrophosphate</keyword>
<dbReference type="NCBIfam" id="NF003933">
    <property type="entry name" value="PRK05444.2-2"/>
    <property type="match status" value="1"/>
</dbReference>
<dbReference type="PROSITE" id="PS00801">
    <property type="entry name" value="TRANSKETOLASE_1"/>
    <property type="match status" value="1"/>
</dbReference>
<comment type="cofactor">
    <cofactor evidence="10">
        <name>thiamine diphosphate</name>
        <dbReference type="ChEBI" id="CHEBI:58937"/>
    </cofactor>
    <text evidence="10">Binds 1 thiamine pyrophosphate per subunit.</text>
</comment>
<dbReference type="GO" id="GO:0008661">
    <property type="term" value="F:1-deoxy-D-xylulose-5-phosphate synthase activity"/>
    <property type="evidence" value="ECO:0007669"/>
    <property type="project" value="UniProtKB-EC"/>
</dbReference>
<evidence type="ECO:0000256" key="10">
    <source>
        <dbReference type="HAMAP-Rule" id="MF_00315"/>
    </source>
</evidence>
<dbReference type="SUPFAM" id="SSF52518">
    <property type="entry name" value="Thiamin diphosphate-binding fold (THDP-binding)"/>
    <property type="match status" value="2"/>
</dbReference>
<evidence type="ECO:0000256" key="7">
    <source>
        <dbReference type="ARBA" id="ARBA00022977"/>
    </source>
</evidence>
<proteinExistence type="inferred from homology"/>
<comment type="similarity">
    <text evidence="2 10">Belongs to the transketolase family. DXPS subfamily.</text>
</comment>
<feature type="binding site" evidence="10">
    <location>
        <begin position="147"/>
        <end position="148"/>
    </location>
    <ligand>
        <name>thiamine diphosphate</name>
        <dbReference type="ChEBI" id="CHEBI:58937"/>
    </ligand>
</feature>
<dbReference type="PANTHER" id="PTHR43322:SF5">
    <property type="entry name" value="1-DEOXY-D-XYLULOSE-5-PHOSPHATE SYNTHASE, CHLOROPLASTIC"/>
    <property type="match status" value="1"/>
</dbReference>
<dbReference type="Gene3D" id="3.40.50.920">
    <property type="match status" value="1"/>
</dbReference>
<evidence type="ECO:0000313" key="13">
    <source>
        <dbReference type="Proteomes" id="UP001628193"/>
    </source>
</evidence>